<evidence type="ECO:0000313" key="3">
    <source>
        <dbReference type="EMBL" id="CAB9525947.1"/>
    </source>
</evidence>
<dbReference type="Pfam" id="PF00501">
    <property type="entry name" value="AMP-binding"/>
    <property type="match status" value="1"/>
</dbReference>
<feature type="domain" description="AMP-dependent synthetase/ligase" evidence="2">
    <location>
        <begin position="13"/>
        <end position="389"/>
    </location>
</feature>
<reference evidence="3" key="1">
    <citation type="submission" date="2020-06" db="EMBL/GenBank/DDBJ databases">
        <authorList>
            <consortium name="Plant Systems Biology data submission"/>
        </authorList>
    </citation>
    <scope>NUCLEOTIDE SEQUENCE</scope>
    <source>
        <strain evidence="3">D6</strain>
    </source>
</reference>
<dbReference type="Proteomes" id="UP001153069">
    <property type="component" value="Unassembled WGS sequence"/>
</dbReference>
<dbReference type="Gene3D" id="3.40.50.12780">
    <property type="entry name" value="N-terminal domain of ligase-like"/>
    <property type="match status" value="1"/>
</dbReference>
<accession>A0A9N8ERN9</accession>
<feature type="transmembrane region" description="Helical" evidence="1">
    <location>
        <begin position="1303"/>
        <end position="1324"/>
    </location>
</feature>
<comment type="caution">
    <text evidence="3">The sequence shown here is derived from an EMBL/GenBank/DDBJ whole genome shotgun (WGS) entry which is preliminary data.</text>
</comment>
<dbReference type="InterPro" id="IPR000873">
    <property type="entry name" value="AMP-dep_synth/lig_dom"/>
</dbReference>
<dbReference type="InterPro" id="IPR036736">
    <property type="entry name" value="ACP-like_sf"/>
</dbReference>
<keyword evidence="4" id="KW-1185">Reference proteome</keyword>
<dbReference type="InterPro" id="IPR042099">
    <property type="entry name" value="ANL_N_sf"/>
</dbReference>
<dbReference type="PANTHER" id="PTHR22754">
    <property type="entry name" value="DISCO-INTERACTING PROTEIN 2 DIP2 -RELATED"/>
    <property type="match status" value="1"/>
</dbReference>
<feature type="transmembrane region" description="Helical" evidence="1">
    <location>
        <begin position="1585"/>
        <end position="1606"/>
    </location>
</feature>
<evidence type="ECO:0000259" key="2">
    <source>
        <dbReference type="Pfam" id="PF00501"/>
    </source>
</evidence>
<dbReference type="GO" id="GO:0016874">
    <property type="term" value="F:ligase activity"/>
    <property type="evidence" value="ECO:0007669"/>
    <property type="project" value="UniProtKB-KW"/>
</dbReference>
<feature type="transmembrane region" description="Helical" evidence="1">
    <location>
        <begin position="1057"/>
        <end position="1082"/>
    </location>
</feature>
<keyword evidence="1" id="KW-1133">Transmembrane helix</keyword>
<dbReference type="OrthoDB" id="199633at2759"/>
<dbReference type="PANTHER" id="PTHR22754:SF32">
    <property type="entry name" value="DISCO-INTERACTING PROTEIN 2"/>
    <property type="match status" value="1"/>
</dbReference>
<dbReference type="InterPro" id="IPR045851">
    <property type="entry name" value="AMP-bd_C_sf"/>
</dbReference>
<dbReference type="InterPro" id="IPR020845">
    <property type="entry name" value="AMP-binding_CS"/>
</dbReference>
<dbReference type="SUPFAM" id="SSF56801">
    <property type="entry name" value="Acetyl-CoA synthetase-like"/>
    <property type="match status" value="1"/>
</dbReference>
<keyword evidence="3" id="KW-0436">Ligase</keyword>
<dbReference type="SUPFAM" id="SSF51161">
    <property type="entry name" value="Trimeric LpxA-like enzymes"/>
    <property type="match status" value="1"/>
</dbReference>
<dbReference type="SUPFAM" id="SSF47336">
    <property type="entry name" value="ACP-like"/>
    <property type="match status" value="1"/>
</dbReference>
<dbReference type="EMBL" id="CAICTM010001751">
    <property type="protein sequence ID" value="CAB9525947.1"/>
    <property type="molecule type" value="Genomic_DNA"/>
</dbReference>
<protein>
    <submittedName>
        <fullName evidence="3">D-alanine--D-alanyl carrier protein ligase</fullName>
    </submittedName>
</protein>
<evidence type="ECO:0000313" key="4">
    <source>
        <dbReference type="Proteomes" id="UP001153069"/>
    </source>
</evidence>
<feature type="transmembrane region" description="Helical" evidence="1">
    <location>
        <begin position="1102"/>
        <end position="1129"/>
    </location>
</feature>
<evidence type="ECO:0000256" key="1">
    <source>
        <dbReference type="SAM" id="Phobius"/>
    </source>
</evidence>
<sequence length="1707" mass="189453">MKSFSTILEALYHHAAETPDKIVFTWVNIKCEEQNKMTFKELEDQSNAVAARLIKLGCKKGDRVMVAYPFGLEFLTGMFGAMKIGVIPCSIYPPNPNQLKIDMPKFRRFAEDAGAKFAISTSMFATAMTATGVLYKTGVKWIGTDKLSIKKSNPTKKPRIYEKFVGEPEDICFIQYTSGSTGRPKGVMITHNNLVETCKAGVALTDCLEPNDVEVLWVPQYHDMGLVTGFMGATYSGTPLVMASPLDFIVNPLLWTDMVETYQATLTCAPNFAYALLLKRLKQANRTANWSCVKRAMFGGEPAQSHVVEAVAKTLSVKPEHIYNNYGLAESVVLLTGGPACPDAEGVVCCGVVDSPTLKLRIVEDGKEVEQGKVGSIWAQSPRVAAGYYGQPELTTSIFANALLGYDGIWLDTGDLGKVVDGQLYVTGRVKDVIIINGKNYYPTDVELSVDETFGDIIRPGRTSAFQHGEASVGITVEGRTGFDKSVNERLAVQIANHASQVHGLFVSEVLVLKLGVTPKTTSGKLKRSEIRKTTLAGDWKASDVLIRFQQHDKPVPLIDDSTYICDFDPSQTNALPGRAVKAVRAIECDPSKLDDNFFDLHLSGVPGIEGAWSKAVKTTTEMQTMCSQIMQHLVNKHPTICQLAHTLCENPGWILIDDRTGFLSQLAHQVFVLQWVSTFMMDHPGCMQQKLQNDKEEEALNPSIQGVPSELQEFLNLPEQDPMYGNWPFFFWIKNRSTRVMLELALESVGSPEGPAIETQIERINNLGCINLLEAVWLEQNNDLKENSEVGRILATHPVLAARIQSKMALMEHSNAHLNDLYIAWNMHVVSWIGDDESSSWLISKLLLPCIVGDAHDAFMYARLTSLYLVLQTIGRKLKSPKFSAKSILSRRALHSFGRLNLSWAQKLGCTTPSQTSNNGMALNEAYWLSNFNQWGGGKDRLAQTSSTDNVTNPEDCFSTRYANTITSVLGSEVDASKTWAENGLTSLKSAELRNKVEEELHVVLPANFEQLYTTSTELAAFLEASESKSFAKQDWYNNPDFLKNSSGFRLNKLQLAVVQTVGLLAILLLFFVSVVPSYFLVTWVLGNCDSNEEEVCHGPFFWALLPLAFPLFLLSLSVIVVLCKVAVVRNYRSQQYQLLSWDYVRWWFVDRILDIWESIVGQFLLETKFIWIFYKILGADLAWSAKIESYIREFDLVTVGKNSVISHPMKCRKFSHSNGDGNPKITFYPIVVGKNCKISGMVSPGTMIGDGSKVEKLSVVDEGAIVPDGVLAQGNPAYNAGLFEHQESLHLEESMFDIFKIFWMVFEAYHFFALSFLVHVALNSILPDWRYATILHWILLVPVSSLLALLTSIALKWVLIGKRDPLDVYEGSLYHRATNWACDFHFRVASWTLTPFFGQSRGWNFILFLHGLDVDMESILNNPYIIFFPSKVDFVKIEKSFVGTITLDMTTPADSKIQLINSSIGYGVNVHAGVKVIRSKIPPRSNVSDSVYDLNHSSKTWKPSSSALLLPEVAQLLLNAVIFVSLIPSFEIGSAALKSSSTAIAMFGLTGAVALQLVVWILLTRAVEGLMLHLPHSAQQDVFGIYINNVWIFGVGNWLVILLYGTPMFAHYARFMGAEVDGDLWYFGNALYEYGKLHFQGCTIVDSAHVSGHYIDGNGLAIADTYVSGLLHPGCYASAGSAVTGKENGPWKVFLRSDPGMQGAQ</sequence>
<dbReference type="InterPro" id="IPR011004">
    <property type="entry name" value="Trimer_LpxA-like_sf"/>
</dbReference>
<proteinExistence type="predicted"/>
<feature type="transmembrane region" description="Helical" evidence="1">
    <location>
        <begin position="1336"/>
        <end position="1357"/>
    </location>
</feature>
<keyword evidence="1" id="KW-0472">Membrane</keyword>
<dbReference type="Gene3D" id="2.160.10.10">
    <property type="entry name" value="Hexapeptide repeat proteins"/>
    <property type="match status" value="1"/>
</dbReference>
<dbReference type="Gene3D" id="3.30.300.30">
    <property type="match status" value="1"/>
</dbReference>
<gene>
    <name evidence="3" type="ORF">SEMRO_1753_G295420.1</name>
</gene>
<organism evidence="3 4">
    <name type="scientific">Seminavis robusta</name>
    <dbReference type="NCBI Taxonomy" id="568900"/>
    <lineage>
        <taxon>Eukaryota</taxon>
        <taxon>Sar</taxon>
        <taxon>Stramenopiles</taxon>
        <taxon>Ochrophyta</taxon>
        <taxon>Bacillariophyta</taxon>
        <taxon>Bacillariophyceae</taxon>
        <taxon>Bacillariophycidae</taxon>
        <taxon>Naviculales</taxon>
        <taxon>Naviculaceae</taxon>
        <taxon>Seminavis</taxon>
    </lineage>
</organism>
<dbReference type="Gene3D" id="1.10.1200.10">
    <property type="entry name" value="ACP-like"/>
    <property type="match status" value="1"/>
</dbReference>
<feature type="transmembrane region" description="Helical" evidence="1">
    <location>
        <begin position="1545"/>
        <end position="1565"/>
    </location>
</feature>
<dbReference type="PROSITE" id="PS00455">
    <property type="entry name" value="AMP_BINDING"/>
    <property type="match status" value="1"/>
</dbReference>
<keyword evidence="1" id="KW-0812">Transmembrane</keyword>
<name>A0A9N8ERN9_9STRA</name>
<feature type="transmembrane region" description="Helical" evidence="1">
    <location>
        <begin position="859"/>
        <end position="876"/>
    </location>
</feature>